<comment type="caution">
    <text evidence="16">The sequence shown here is derived from an EMBL/GenBank/DDBJ whole genome shotgun (WGS) entry which is preliminary data.</text>
</comment>
<evidence type="ECO:0000256" key="9">
    <source>
        <dbReference type="ARBA" id="ARBA00023146"/>
    </source>
</evidence>
<gene>
    <name evidence="12" type="primary">valS</name>
    <name evidence="16" type="ORF">EDM56_08575</name>
</gene>
<evidence type="ECO:0000313" key="17">
    <source>
        <dbReference type="Proteomes" id="UP000271031"/>
    </source>
</evidence>
<dbReference type="GO" id="GO:0002161">
    <property type="term" value="F:aminoacyl-tRNA deacylase activity"/>
    <property type="evidence" value="ECO:0007669"/>
    <property type="project" value="InterPro"/>
</dbReference>
<evidence type="ECO:0000256" key="8">
    <source>
        <dbReference type="ARBA" id="ARBA00023054"/>
    </source>
</evidence>
<dbReference type="InterPro" id="IPR009008">
    <property type="entry name" value="Val/Leu/Ile-tRNA-synth_edit"/>
</dbReference>
<accession>A0A3M8DST0</accession>
<evidence type="ECO:0000259" key="14">
    <source>
        <dbReference type="Pfam" id="PF08264"/>
    </source>
</evidence>
<dbReference type="Gene3D" id="1.10.287.380">
    <property type="entry name" value="Valyl-tRNA synthetase, C-terminal domain"/>
    <property type="match status" value="1"/>
</dbReference>
<dbReference type="EMBL" id="RHHQ01000007">
    <property type="protein sequence ID" value="RNB90549.1"/>
    <property type="molecule type" value="Genomic_DNA"/>
</dbReference>
<dbReference type="SUPFAM" id="SSF46589">
    <property type="entry name" value="tRNA-binding arm"/>
    <property type="match status" value="1"/>
</dbReference>
<dbReference type="Gene3D" id="3.90.740.10">
    <property type="entry name" value="Valyl/Leucyl/Isoleucyl-tRNA synthetase, editing domain"/>
    <property type="match status" value="1"/>
</dbReference>
<dbReference type="FunFam" id="1.10.730.10:FF:000014">
    <property type="entry name" value="Valine--tRNA ligase"/>
    <property type="match status" value="1"/>
</dbReference>
<dbReference type="InterPro" id="IPR019499">
    <property type="entry name" value="Val-tRNA_synth_tRNA-bd"/>
</dbReference>
<dbReference type="InterPro" id="IPR009080">
    <property type="entry name" value="tRNAsynth_Ia_anticodon-bd"/>
</dbReference>
<dbReference type="PANTHER" id="PTHR11946">
    <property type="entry name" value="VALYL-TRNA SYNTHETASES"/>
    <property type="match status" value="1"/>
</dbReference>
<dbReference type="InterPro" id="IPR033705">
    <property type="entry name" value="Anticodon_Ia_Val"/>
</dbReference>
<dbReference type="InterPro" id="IPR001412">
    <property type="entry name" value="aa-tRNA-synth_I_CS"/>
</dbReference>
<dbReference type="NCBIfam" id="TIGR00422">
    <property type="entry name" value="valS"/>
    <property type="match status" value="1"/>
</dbReference>
<evidence type="ECO:0000256" key="4">
    <source>
        <dbReference type="ARBA" id="ARBA00022598"/>
    </source>
</evidence>
<keyword evidence="4 12" id="KW-0436">Ligase</keyword>
<reference evidence="16 17" key="1">
    <citation type="submission" date="2018-10" db="EMBL/GenBank/DDBJ databases">
        <title>Phylogenomics of Brevibacillus.</title>
        <authorList>
            <person name="Dunlap C."/>
        </authorList>
    </citation>
    <scope>NUCLEOTIDE SEQUENCE [LARGE SCALE GENOMIC DNA]</scope>
    <source>
        <strain evidence="16 17">JCM 15716</strain>
    </source>
</reference>
<dbReference type="GO" id="GO:0005524">
    <property type="term" value="F:ATP binding"/>
    <property type="evidence" value="ECO:0007669"/>
    <property type="project" value="UniProtKB-UniRule"/>
</dbReference>
<evidence type="ECO:0000256" key="10">
    <source>
        <dbReference type="ARBA" id="ARBA00047552"/>
    </source>
</evidence>
<dbReference type="HAMAP" id="MF_02004">
    <property type="entry name" value="Val_tRNA_synth_type1"/>
    <property type="match status" value="1"/>
</dbReference>
<dbReference type="Pfam" id="PF00133">
    <property type="entry name" value="tRNA-synt_1"/>
    <property type="match status" value="1"/>
</dbReference>
<feature type="domain" description="Methionyl/Valyl/Leucyl/Isoleucyl-tRNA synthetase anticodon-binding" evidence="14">
    <location>
        <begin position="617"/>
        <end position="764"/>
    </location>
</feature>
<dbReference type="InterPro" id="IPR037118">
    <property type="entry name" value="Val-tRNA_synth_C_sf"/>
</dbReference>
<dbReference type="RefSeq" id="WP_122917475.1">
    <property type="nucleotide sequence ID" value="NZ_RHHQ01000007.1"/>
</dbReference>
<dbReference type="FunFam" id="3.90.740.10:FF:000005">
    <property type="entry name" value="Valine--tRNA ligase, mitochondrial"/>
    <property type="match status" value="1"/>
</dbReference>
<dbReference type="CDD" id="cd07962">
    <property type="entry name" value="Anticodon_Ia_Val"/>
    <property type="match status" value="1"/>
</dbReference>
<dbReference type="Pfam" id="PF08264">
    <property type="entry name" value="Anticodon_1"/>
    <property type="match status" value="1"/>
</dbReference>
<feature type="short sequence motif" description="'KMSKS' region" evidence="12">
    <location>
        <begin position="534"/>
        <end position="538"/>
    </location>
</feature>
<evidence type="ECO:0000256" key="11">
    <source>
        <dbReference type="ARBA" id="ARBA00060830"/>
    </source>
</evidence>
<dbReference type="Gene3D" id="3.40.50.620">
    <property type="entry name" value="HUPs"/>
    <property type="match status" value="2"/>
</dbReference>
<keyword evidence="7 12" id="KW-0648">Protein biosynthesis</keyword>
<dbReference type="Pfam" id="PF10458">
    <property type="entry name" value="Val_tRNA-synt_C"/>
    <property type="match status" value="1"/>
</dbReference>
<dbReference type="GO" id="GO:0004832">
    <property type="term" value="F:valine-tRNA ligase activity"/>
    <property type="evidence" value="ECO:0007669"/>
    <property type="project" value="UniProtKB-UniRule"/>
</dbReference>
<feature type="coiled-coil region" evidence="12">
    <location>
        <begin position="821"/>
        <end position="883"/>
    </location>
</feature>
<keyword evidence="8 12" id="KW-0175">Coiled coil</keyword>
<dbReference type="Proteomes" id="UP000271031">
    <property type="component" value="Unassembled WGS sequence"/>
</dbReference>
<evidence type="ECO:0000256" key="6">
    <source>
        <dbReference type="ARBA" id="ARBA00022840"/>
    </source>
</evidence>
<comment type="subcellular location">
    <subcellularLocation>
        <location evidence="1 12">Cytoplasm</location>
    </subcellularLocation>
</comment>
<dbReference type="OrthoDB" id="9810365at2"/>
<keyword evidence="6 12" id="KW-0067">ATP-binding</keyword>
<dbReference type="SUPFAM" id="SSF47323">
    <property type="entry name" value="Anticodon-binding domain of a subclass of class I aminoacyl-tRNA synthetases"/>
    <property type="match status" value="1"/>
</dbReference>
<evidence type="ECO:0000256" key="1">
    <source>
        <dbReference type="ARBA" id="ARBA00004496"/>
    </source>
</evidence>
<dbReference type="SUPFAM" id="SSF50677">
    <property type="entry name" value="ValRS/IleRS/LeuRS editing domain"/>
    <property type="match status" value="1"/>
</dbReference>
<feature type="binding site" evidence="12">
    <location>
        <position position="537"/>
    </location>
    <ligand>
        <name>ATP</name>
        <dbReference type="ChEBI" id="CHEBI:30616"/>
    </ligand>
</feature>
<evidence type="ECO:0000313" key="16">
    <source>
        <dbReference type="EMBL" id="RNB90549.1"/>
    </source>
</evidence>
<feature type="short sequence motif" description="'HIGH' region" evidence="12">
    <location>
        <begin position="54"/>
        <end position="64"/>
    </location>
</feature>
<dbReference type="InterPro" id="IPR010978">
    <property type="entry name" value="tRNA-bd_arm"/>
</dbReference>
<comment type="similarity">
    <text evidence="11 12">Belongs to the class-I aminoacyl-tRNA synthetase family. ValS type 1 subfamily.</text>
</comment>
<feature type="domain" description="Aminoacyl-tRNA synthetase class Ia" evidence="13">
    <location>
        <begin position="25"/>
        <end position="570"/>
    </location>
</feature>
<dbReference type="PANTHER" id="PTHR11946:SF93">
    <property type="entry name" value="VALINE--TRNA LIGASE, CHLOROPLASTIC_MITOCHONDRIAL 2"/>
    <property type="match status" value="1"/>
</dbReference>
<keyword evidence="9 12" id="KW-0030">Aminoacyl-tRNA synthetase</keyword>
<dbReference type="PRINTS" id="PR00986">
    <property type="entry name" value="TRNASYNTHVAL"/>
</dbReference>
<comment type="subunit">
    <text evidence="2 12">Monomer.</text>
</comment>
<dbReference type="NCBIfam" id="NF004349">
    <property type="entry name" value="PRK05729.1"/>
    <property type="match status" value="1"/>
</dbReference>
<keyword evidence="5 12" id="KW-0547">Nucleotide-binding</keyword>
<feature type="domain" description="Valyl-tRNA synthetase tRNA-binding arm" evidence="15">
    <location>
        <begin position="823"/>
        <end position="886"/>
    </location>
</feature>
<dbReference type="CDD" id="cd00817">
    <property type="entry name" value="ValRS_core"/>
    <property type="match status" value="1"/>
</dbReference>
<dbReference type="FunFam" id="1.10.287.380:FF:000001">
    <property type="entry name" value="Valine--tRNA ligase"/>
    <property type="match status" value="1"/>
</dbReference>
<evidence type="ECO:0000256" key="3">
    <source>
        <dbReference type="ARBA" id="ARBA00022490"/>
    </source>
</evidence>
<evidence type="ECO:0000259" key="13">
    <source>
        <dbReference type="Pfam" id="PF00133"/>
    </source>
</evidence>
<evidence type="ECO:0000259" key="15">
    <source>
        <dbReference type="Pfam" id="PF10458"/>
    </source>
</evidence>
<evidence type="ECO:0000256" key="2">
    <source>
        <dbReference type="ARBA" id="ARBA00011245"/>
    </source>
</evidence>
<dbReference type="GO" id="GO:0006438">
    <property type="term" value="P:valyl-tRNA aminoacylation"/>
    <property type="evidence" value="ECO:0007669"/>
    <property type="project" value="UniProtKB-UniRule"/>
</dbReference>
<protein>
    <recommendedName>
        <fullName evidence="12">Valine--tRNA ligase</fullName>
        <ecNumber evidence="12">6.1.1.9</ecNumber>
    </recommendedName>
    <alternativeName>
        <fullName evidence="12">Valyl-tRNA synthetase</fullName>
        <shortName evidence="12">ValRS</shortName>
    </alternativeName>
</protein>
<dbReference type="SUPFAM" id="SSF52374">
    <property type="entry name" value="Nucleotidylyl transferase"/>
    <property type="match status" value="1"/>
</dbReference>
<proteinExistence type="inferred from homology"/>
<dbReference type="InterPro" id="IPR002303">
    <property type="entry name" value="Valyl-tRNA_ligase"/>
</dbReference>
<keyword evidence="3 12" id="KW-0963">Cytoplasm</keyword>
<name>A0A3M8DST0_9BACL</name>
<evidence type="ECO:0000256" key="12">
    <source>
        <dbReference type="HAMAP-Rule" id="MF_02004"/>
    </source>
</evidence>
<dbReference type="GO" id="GO:0005829">
    <property type="term" value="C:cytosol"/>
    <property type="evidence" value="ECO:0007669"/>
    <property type="project" value="TreeGrafter"/>
</dbReference>
<dbReference type="Gene3D" id="1.10.730.10">
    <property type="entry name" value="Isoleucyl-tRNA Synthetase, Domain 1"/>
    <property type="match status" value="1"/>
</dbReference>
<organism evidence="16 17">
    <name type="scientific">Brevibacillus fluminis</name>
    <dbReference type="NCBI Taxonomy" id="511487"/>
    <lineage>
        <taxon>Bacteria</taxon>
        <taxon>Bacillati</taxon>
        <taxon>Bacillota</taxon>
        <taxon>Bacilli</taxon>
        <taxon>Bacillales</taxon>
        <taxon>Paenibacillaceae</taxon>
        <taxon>Brevibacillus</taxon>
    </lineage>
</organism>
<dbReference type="InterPro" id="IPR002300">
    <property type="entry name" value="aa-tRNA-synth_Ia"/>
</dbReference>
<evidence type="ECO:0000256" key="7">
    <source>
        <dbReference type="ARBA" id="ARBA00022917"/>
    </source>
</evidence>
<evidence type="ECO:0000256" key="5">
    <source>
        <dbReference type="ARBA" id="ARBA00022741"/>
    </source>
</evidence>
<dbReference type="EC" id="6.1.1.9" evidence="12"/>
<dbReference type="InterPro" id="IPR013155">
    <property type="entry name" value="M/V/L/I-tRNA-synth_anticd-bd"/>
</dbReference>
<keyword evidence="17" id="KW-1185">Reference proteome</keyword>
<dbReference type="FunFam" id="3.40.50.620:FF:000098">
    <property type="entry name" value="Valine--tRNA ligase"/>
    <property type="match status" value="1"/>
</dbReference>
<dbReference type="PROSITE" id="PS00178">
    <property type="entry name" value="AA_TRNA_LIGASE_I"/>
    <property type="match status" value="1"/>
</dbReference>
<sequence>MSNETTPNIDNQLPKNYDPKAAEAKWYRYWIDNQFFRAERDEQKKPFTIVIPPPNVTGKLHLGHALDTTLQDIITRAKRMQGYSTLFLPGMDHAGIATQARVEATLREEGISRHDLGREKFIEKVWEWKHIYASHIREQWEKLGLALDYSRERFTMDEGLSRAVREVFVRLYEKGLIYRGNRIINWDPAARTALSDIEVIYKEVKGAMHHLRYPLADGSGSIEVATTRPETMLGDTAVAVHPEDERYKHLIGKMVILPITGREIPIVADDYVDPEFGSGAVKITPAHDPNDFELGLRHNLQQIVVMDTAGKMNEQAGPYAGLDRFECRKQIIKDLSEQGIMFKIEEHIHQVGHSERSDAVVEPYLSTQWFVKMQPLADTALANAASEESVRFVPERFKNTYLRWIENIRDWCISRQLWWGHRIPAWYCQDCGHEIVSRTDVTECPSCHSHDLQQDEDVLDTWFSSGLWPFSTLGWPDESEDMKYFYPTNVLVTGYDIIFFWVARMIFSGLEFTGQNPFDTVLIHGIIRDSEGRKMSKSLGNGVDPMEVIEKYGADALRYTLATGNSPGNDQRFYWEKVEANRNFANKIWNASRFALMNLEGFTYDDIDLTGELSAPDKWILSRLQNTIADVTRLMDAYEFGESGRVLYNFIWDDLCDWYIEMAKLSLYGSDAAAKKITQSVLVTVLDQTLRLLHPFMPFMTEEIWQALPHQGESITVAAWPKADESRINAEAEAEMALLMDVIRSVRNIRAEVNVPMSKKVELLIKPSDELALSRLKRGEEFLVRFCNPESLVIDQVVSAPDKAMSAVVTGAELFLPLAALIDVEAEKKRLEKEVATLNAEVERIEKKLNNPGFMAKAPEKVIEEERAKMADYADKREKVLARLAEWQ</sequence>
<dbReference type="InterPro" id="IPR014729">
    <property type="entry name" value="Rossmann-like_a/b/a_fold"/>
</dbReference>
<comment type="domain">
    <text evidence="12">The C-terminal coiled-coil domain is crucial for aminoacylation activity.</text>
</comment>
<dbReference type="FunFam" id="3.40.50.620:FF:000032">
    <property type="entry name" value="Valine--tRNA ligase"/>
    <property type="match status" value="1"/>
</dbReference>
<dbReference type="AlphaFoldDB" id="A0A3M8DST0"/>
<comment type="catalytic activity">
    <reaction evidence="10 12">
        <text>tRNA(Val) + L-valine + ATP = L-valyl-tRNA(Val) + AMP + diphosphate</text>
        <dbReference type="Rhea" id="RHEA:10704"/>
        <dbReference type="Rhea" id="RHEA-COMP:9672"/>
        <dbReference type="Rhea" id="RHEA-COMP:9708"/>
        <dbReference type="ChEBI" id="CHEBI:30616"/>
        <dbReference type="ChEBI" id="CHEBI:33019"/>
        <dbReference type="ChEBI" id="CHEBI:57762"/>
        <dbReference type="ChEBI" id="CHEBI:78442"/>
        <dbReference type="ChEBI" id="CHEBI:78537"/>
        <dbReference type="ChEBI" id="CHEBI:456215"/>
        <dbReference type="EC" id="6.1.1.9"/>
    </reaction>
</comment>
<comment type="domain">
    <text evidence="12">ValRS has two distinct active sites: one for aminoacylation and one for editing. The misactivated threonine is translocated from the active site to the editing site.</text>
</comment>
<comment type="function">
    <text evidence="12">Catalyzes the attachment of valine to tRNA(Val). As ValRS can inadvertently accommodate and process structurally similar amino acids such as threonine, to avoid such errors, it has a 'posttransfer' editing activity that hydrolyzes mischarged Thr-tRNA(Val) in a tRNA-dependent manner.</text>
</comment>